<feature type="compositionally biased region" description="Low complexity" evidence="1">
    <location>
        <begin position="184"/>
        <end position="194"/>
    </location>
</feature>
<dbReference type="GO" id="GO:0004713">
    <property type="term" value="F:protein tyrosine kinase activity"/>
    <property type="evidence" value="ECO:0007669"/>
    <property type="project" value="InterPro"/>
</dbReference>
<comment type="caution">
    <text evidence="3">The sequence shown here is derived from an EMBL/GenBank/DDBJ whole genome shotgun (WGS) entry which is preliminary data.</text>
</comment>
<feature type="domain" description="Tyrosine-protein kinase catalytic" evidence="2">
    <location>
        <begin position="364"/>
        <end position="487"/>
    </location>
</feature>
<sequence length="643" mass="67052">MRIASNVTMQFERLIIPELVLDWQQLLGVDIALPGYPGTQGAMVVLKDASAVMHVCSPPALVPSYLNTIPRALPGNHSFGIRVDQPGCVNATTSPDGSVVPPLQRCYPYIIEVGDMAVRPQVPDADGVVQDARHVYRMEGVQVLCLNAYTDECMTRNGPALCWQLMYKQLFQTPYDWSNRASPAISSAAASTPRTRTRRMSSGACGSDLETGPCDDASSLFTGYTGREGLSRALTKGSGPPSEQQRTSAALSVGYSTVNAAFDSMSAALPVEDSPKAKVAREVEGATSLTTAEAGAGAADGAPDMRHIVTEDTPFRRGMHTELELRQAAETEEGARGTAAQQEAATSGITAAASGRGDSEVPVVKLLPLVLGKGGCGCVYAGEMGGLPVAVKLIAEDLSQLHPDDAADELEVLARCTHPCIVRVLAACAKPPRPCIVMESARPPMPAHGTLGESPDRWPPRLVRLITECWDKDPRRRPAAAEVVKRLLVFQQDLELGSVMVESGDVKSTGGEGAASRGVLEALEALHISQDLMPEAGPEGLGAEGGSGAPGPKAALASSPHRASPSSGLLNRAHGTASANGVASAARVPPWVSPIPEESTREAAGEEDMGSAMALACSPQAGPGGPSSPTESPEAEDLQGIQG</sequence>
<organism evidence="3 4">
    <name type="scientific">Edaphochlamys debaryana</name>
    <dbReference type="NCBI Taxonomy" id="47281"/>
    <lineage>
        <taxon>Eukaryota</taxon>
        <taxon>Viridiplantae</taxon>
        <taxon>Chlorophyta</taxon>
        <taxon>core chlorophytes</taxon>
        <taxon>Chlorophyceae</taxon>
        <taxon>CS clade</taxon>
        <taxon>Chlamydomonadales</taxon>
        <taxon>Chlamydomonadales incertae sedis</taxon>
        <taxon>Edaphochlamys</taxon>
    </lineage>
</organism>
<feature type="region of interest" description="Disordered" evidence="1">
    <location>
        <begin position="286"/>
        <end position="306"/>
    </location>
</feature>
<dbReference type="SMART" id="SM00219">
    <property type="entry name" value="TyrKc"/>
    <property type="match status" value="1"/>
</dbReference>
<dbReference type="InterPro" id="IPR011009">
    <property type="entry name" value="Kinase-like_dom_sf"/>
</dbReference>
<keyword evidence="4" id="KW-1185">Reference proteome</keyword>
<evidence type="ECO:0000313" key="3">
    <source>
        <dbReference type="EMBL" id="KAG2491593.1"/>
    </source>
</evidence>
<proteinExistence type="predicted"/>
<feature type="compositionally biased region" description="Low complexity" evidence="1">
    <location>
        <begin position="550"/>
        <end position="560"/>
    </location>
</feature>
<dbReference type="PANTHER" id="PTHR44329">
    <property type="entry name" value="SERINE/THREONINE-PROTEIN KINASE TNNI3K-RELATED"/>
    <property type="match status" value="1"/>
</dbReference>
<evidence type="ECO:0000259" key="2">
    <source>
        <dbReference type="SMART" id="SM00219"/>
    </source>
</evidence>
<dbReference type="InterPro" id="IPR051681">
    <property type="entry name" value="Ser/Thr_Kinases-Pseudokinases"/>
</dbReference>
<dbReference type="AlphaFoldDB" id="A0A836BXU5"/>
<gene>
    <name evidence="3" type="ORF">HYH03_010160</name>
</gene>
<name>A0A836BXU5_9CHLO</name>
<dbReference type="Gene3D" id="1.10.510.10">
    <property type="entry name" value="Transferase(Phosphotransferase) domain 1"/>
    <property type="match status" value="1"/>
</dbReference>
<protein>
    <recommendedName>
        <fullName evidence="2">Tyrosine-protein kinase catalytic domain-containing protein</fullName>
    </recommendedName>
</protein>
<dbReference type="InterPro" id="IPR020635">
    <property type="entry name" value="Tyr_kinase_cat_dom"/>
</dbReference>
<dbReference type="GO" id="GO:0004674">
    <property type="term" value="F:protein serine/threonine kinase activity"/>
    <property type="evidence" value="ECO:0007669"/>
    <property type="project" value="TreeGrafter"/>
</dbReference>
<feature type="region of interest" description="Disordered" evidence="1">
    <location>
        <begin position="184"/>
        <end position="208"/>
    </location>
</feature>
<feature type="compositionally biased region" description="Gly residues" evidence="1">
    <location>
        <begin position="539"/>
        <end position="549"/>
    </location>
</feature>
<evidence type="ECO:0000256" key="1">
    <source>
        <dbReference type="SAM" id="MobiDB-lite"/>
    </source>
</evidence>
<dbReference type="EMBL" id="JAEHOE010000052">
    <property type="protein sequence ID" value="KAG2491593.1"/>
    <property type="molecule type" value="Genomic_DNA"/>
</dbReference>
<feature type="compositionally biased region" description="Low complexity" evidence="1">
    <location>
        <begin position="286"/>
        <end position="302"/>
    </location>
</feature>
<reference evidence="3" key="1">
    <citation type="journal article" date="2020" name="bioRxiv">
        <title>Comparative genomics of Chlamydomonas.</title>
        <authorList>
            <person name="Craig R.J."/>
            <person name="Hasan A.R."/>
            <person name="Ness R.W."/>
            <person name="Keightley P.D."/>
        </authorList>
    </citation>
    <scope>NUCLEOTIDE SEQUENCE</scope>
    <source>
        <strain evidence="3">CCAP 11/70</strain>
    </source>
</reference>
<dbReference type="InterPro" id="IPR001245">
    <property type="entry name" value="Ser-Thr/Tyr_kinase_cat_dom"/>
</dbReference>
<evidence type="ECO:0000313" key="4">
    <source>
        <dbReference type="Proteomes" id="UP000612055"/>
    </source>
</evidence>
<dbReference type="Proteomes" id="UP000612055">
    <property type="component" value="Unassembled WGS sequence"/>
</dbReference>
<dbReference type="SUPFAM" id="SSF56112">
    <property type="entry name" value="Protein kinase-like (PK-like)"/>
    <property type="match status" value="2"/>
</dbReference>
<accession>A0A836BXU5</accession>
<feature type="region of interest" description="Disordered" evidence="1">
    <location>
        <begin position="533"/>
        <end position="643"/>
    </location>
</feature>
<feature type="region of interest" description="Disordered" evidence="1">
    <location>
        <begin position="328"/>
        <end position="355"/>
    </location>
</feature>
<dbReference type="Gene3D" id="3.30.200.20">
    <property type="entry name" value="Phosphorylase Kinase, domain 1"/>
    <property type="match status" value="1"/>
</dbReference>
<dbReference type="Pfam" id="PF07714">
    <property type="entry name" value="PK_Tyr_Ser-Thr"/>
    <property type="match status" value="1"/>
</dbReference>
<dbReference type="PANTHER" id="PTHR44329:SF214">
    <property type="entry name" value="PROTEIN KINASE DOMAIN-CONTAINING PROTEIN"/>
    <property type="match status" value="1"/>
</dbReference>
<feature type="compositionally biased region" description="Low complexity" evidence="1">
    <location>
        <begin position="336"/>
        <end position="355"/>
    </location>
</feature>